<dbReference type="HOGENOM" id="CLU_115353_3_1_12"/>
<evidence type="ECO:0000313" key="4">
    <source>
        <dbReference type="Proteomes" id="UP000009222"/>
    </source>
</evidence>
<dbReference type="EMBL" id="CP001841">
    <property type="protein sequence ID" value="AEF82038.1"/>
    <property type="molecule type" value="Genomic_DNA"/>
</dbReference>
<reference evidence="4" key="1">
    <citation type="submission" date="2009-12" db="EMBL/GenBank/DDBJ databases">
        <title>Complete sequence of Treponema azotonutricium strain ZAS-9.</title>
        <authorList>
            <person name="Tetu S.G."/>
            <person name="Matson E."/>
            <person name="Ren Q."/>
            <person name="Seshadri R."/>
            <person name="Elbourne L."/>
            <person name="Hassan K.A."/>
            <person name="Durkin A."/>
            <person name="Radune D."/>
            <person name="Mohamoud Y."/>
            <person name="Shay R."/>
            <person name="Jin S."/>
            <person name="Zhang X."/>
            <person name="Lucey K."/>
            <person name="Ballor N.R."/>
            <person name="Ottesen E."/>
            <person name="Rosenthal R."/>
            <person name="Allen A."/>
            <person name="Leadbetter J.R."/>
            <person name="Paulsen I.T."/>
        </authorList>
    </citation>
    <scope>NUCLEOTIDE SEQUENCE [LARGE SCALE GENOMIC DNA]</scope>
    <source>
        <strain evidence="4">ATCC BAA-888 / DSM 13862 / ZAS-9</strain>
    </source>
</reference>
<dbReference type="STRING" id="545695.TREAZ_2473"/>
<name>F5YFP7_LEAAZ</name>
<dbReference type="Gene3D" id="3.40.1350.10">
    <property type="match status" value="1"/>
</dbReference>
<dbReference type="eggNOG" id="COG0792">
    <property type="taxonomic scope" value="Bacteria"/>
</dbReference>
<evidence type="ECO:0000313" key="3">
    <source>
        <dbReference type="EMBL" id="AEF82038.1"/>
    </source>
</evidence>
<dbReference type="PANTHER" id="PTHR34039:SF1">
    <property type="entry name" value="UPF0102 PROTEIN YRAN"/>
    <property type="match status" value="1"/>
</dbReference>
<evidence type="ECO:0000256" key="2">
    <source>
        <dbReference type="HAMAP-Rule" id="MF_00048"/>
    </source>
</evidence>
<sequence length="115" mass="13006">MPKKGGEGEAAAALFLEGKGMRIIERNFRSRKGEVDIIALEGETLIFVEVKAWSTLGIDALEQGLDKKKQVRIIETAKYFLSIHREYMYMAIRFDVVFIAPQGITHLASAFMERV</sequence>
<dbReference type="HAMAP" id="MF_00048">
    <property type="entry name" value="UPF0102"/>
    <property type="match status" value="1"/>
</dbReference>
<gene>
    <name evidence="3" type="ordered locus">TREAZ_2473</name>
</gene>
<dbReference type="OrthoDB" id="9802516at2"/>
<organism evidence="3 4">
    <name type="scientific">Leadbettera azotonutricia (strain ATCC BAA-888 / DSM 13862 / ZAS-9)</name>
    <name type="common">Treponema azotonutricium</name>
    <dbReference type="NCBI Taxonomy" id="545695"/>
    <lineage>
        <taxon>Bacteria</taxon>
        <taxon>Pseudomonadati</taxon>
        <taxon>Spirochaetota</taxon>
        <taxon>Spirochaetia</taxon>
        <taxon>Spirochaetales</taxon>
        <taxon>Breznakiellaceae</taxon>
        <taxon>Leadbettera</taxon>
    </lineage>
</organism>
<dbReference type="Proteomes" id="UP000009222">
    <property type="component" value="Chromosome"/>
</dbReference>
<keyword evidence="4" id="KW-1185">Reference proteome</keyword>
<dbReference type="SUPFAM" id="SSF52980">
    <property type="entry name" value="Restriction endonuclease-like"/>
    <property type="match status" value="1"/>
</dbReference>
<dbReference type="KEGG" id="taz:TREAZ_2473"/>
<dbReference type="PANTHER" id="PTHR34039">
    <property type="entry name" value="UPF0102 PROTEIN YRAN"/>
    <property type="match status" value="1"/>
</dbReference>
<dbReference type="InterPro" id="IPR003509">
    <property type="entry name" value="UPF0102_YraN-like"/>
</dbReference>
<dbReference type="NCBIfam" id="TIGR00252">
    <property type="entry name" value="YraN family protein"/>
    <property type="match status" value="1"/>
</dbReference>
<dbReference type="InParanoid" id="F5YFP7"/>
<proteinExistence type="inferred from homology"/>
<comment type="similarity">
    <text evidence="1 2">Belongs to the UPF0102 family.</text>
</comment>
<dbReference type="AlphaFoldDB" id="F5YFP7"/>
<dbReference type="GO" id="GO:0003676">
    <property type="term" value="F:nucleic acid binding"/>
    <property type="evidence" value="ECO:0007669"/>
    <property type="project" value="InterPro"/>
</dbReference>
<protein>
    <recommendedName>
        <fullName evidence="2">UPF0102 protein TREAZ_2473</fullName>
    </recommendedName>
</protein>
<accession>F5YFP7</accession>
<reference evidence="3 4" key="2">
    <citation type="journal article" date="2011" name="ISME J.">
        <title>RNA-seq reveals cooperative metabolic interactions between two termite-gut spirochete species in co-culture.</title>
        <authorList>
            <person name="Rosenthal A.Z."/>
            <person name="Matson E.G."/>
            <person name="Eldar A."/>
            <person name="Leadbetter J.R."/>
        </authorList>
    </citation>
    <scope>NUCLEOTIDE SEQUENCE [LARGE SCALE GENOMIC DNA]</scope>
    <source>
        <strain evidence="4">ATCC BAA-888 / DSM 13862 / ZAS-9</strain>
    </source>
</reference>
<dbReference type="RefSeq" id="WP_015713049.1">
    <property type="nucleotide sequence ID" value="NC_015577.1"/>
</dbReference>
<evidence type="ECO:0000256" key="1">
    <source>
        <dbReference type="ARBA" id="ARBA00006738"/>
    </source>
</evidence>
<dbReference type="Pfam" id="PF02021">
    <property type="entry name" value="UPF0102"/>
    <property type="match status" value="1"/>
</dbReference>
<dbReference type="InterPro" id="IPR011856">
    <property type="entry name" value="tRNA_endonuc-like_dom_sf"/>
</dbReference>
<dbReference type="InterPro" id="IPR011335">
    <property type="entry name" value="Restrct_endonuc-II-like"/>
</dbReference>